<sequence length="94" mass="9670">MTVEELTGAEVRVDQDVFALRRLGREIADLVGLEPQGQIRMAAALSEIGGEVLSVLSKQGLRRDHLLEAVCDAVAAGMGGAPADRDGGVGGADA</sequence>
<keyword evidence="2" id="KW-1185">Reference proteome</keyword>
<protein>
    <submittedName>
        <fullName evidence="1">Uncharacterized protein</fullName>
    </submittedName>
</protein>
<name>A0ABQ4G5L2_9ACTN</name>
<evidence type="ECO:0000313" key="1">
    <source>
        <dbReference type="EMBL" id="GIH42372.1"/>
    </source>
</evidence>
<organism evidence="1 2">
    <name type="scientific">Microbispora corallina</name>
    <dbReference type="NCBI Taxonomy" id="83302"/>
    <lineage>
        <taxon>Bacteria</taxon>
        <taxon>Bacillati</taxon>
        <taxon>Actinomycetota</taxon>
        <taxon>Actinomycetes</taxon>
        <taxon>Streptosporangiales</taxon>
        <taxon>Streptosporangiaceae</taxon>
        <taxon>Microbispora</taxon>
    </lineage>
</organism>
<dbReference type="EMBL" id="BOOC01000030">
    <property type="protein sequence ID" value="GIH42372.1"/>
    <property type="molecule type" value="Genomic_DNA"/>
</dbReference>
<proteinExistence type="predicted"/>
<dbReference type="RefSeq" id="WP_204059592.1">
    <property type="nucleotide sequence ID" value="NZ_BAAAGP010000017.1"/>
</dbReference>
<dbReference type="Proteomes" id="UP000603904">
    <property type="component" value="Unassembled WGS sequence"/>
</dbReference>
<accession>A0ABQ4G5L2</accession>
<comment type="caution">
    <text evidence="1">The sequence shown here is derived from an EMBL/GenBank/DDBJ whole genome shotgun (WGS) entry which is preliminary data.</text>
</comment>
<evidence type="ECO:0000313" key="2">
    <source>
        <dbReference type="Proteomes" id="UP000603904"/>
    </source>
</evidence>
<reference evidence="1 2" key="1">
    <citation type="submission" date="2021-01" db="EMBL/GenBank/DDBJ databases">
        <title>Whole genome shotgun sequence of Microbispora corallina NBRC 16416.</title>
        <authorList>
            <person name="Komaki H."/>
            <person name="Tamura T."/>
        </authorList>
    </citation>
    <scope>NUCLEOTIDE SEQUENCE [LARGE SCALE GENOMIC DNA]</scope>
    <source>
        <strain evidence="1 2">NBRC 16416</strain>
    </source>
</reference>
<gene>
    <name evidence="1" type="ORF">Mco01_53720</name>
</gene>